<keyword evidence="3 4" id="KW-0620">Polyamine biosynthesis</keyword>
<sequence length="526" mass="57665">MHPARRPAGARRNGPMNHPALLSFACGFASLSLEILWVRLYGFTKSSTPVAFGFVLAAYLLGIALGASLGARACRRATTDAQLWRWSLAALLVSAALSPLLPALFGALTSAHVQNPLVDIFVIGLASAILSFVFPIAHHLGTRHFADRQGQRFALVYTANVSGAALGPLVTGYVLLDTLSVQQCFLLLGAAQAAAAAALALAVRQQRAVLVGVAALLAGSMAIAAQSLEPHRLVRSLTPKQPVPKTVVENRHGIVTIFPGELGDDVVYGGNVYDGRTNLDPQRNTNGLERPLLMAALHPEPKRVLMVGLSIGTWLAIVREFPGVETIDVVEINPGYVQAAQAYPAQAAAMRDPRVNVVIDDARRWLRHRPERKYDMVIMNTTLHWRSNASLLLSSEFLRLIRSHMAPGAVLTFNATSSGDAFLTAARVFPHAYRYRNFVYAADFDFRPRKDAPRTREVYANLRLDGQPFFTPGSAAIDVFMRIPFLTVDLAQNAAGRRFEEVTDYNMITEFKYGRKLYFWPDLFSF</sequence>
<feature type="transmembrane region" description="Helical" evidence="5">
    <location>
        <begin position="20"/>
        <end position="38"/>
    </location>
</feature>
<evidence type="ECO:0000256" key="4">
    <source>
        <dbReference type="PROSITE-ProRule" id="PRU00354"/>
    </source>
</evidence>
<evidence type="ECO:0000256" key="3">
    <source>
        <dbReference type="ARBA" id="ARBA00023115"/>
    </source>
</evidence>
<feature type="transmembrane region" description="Helical" evidence="5">
    <location>
        <begin position="120"/>
        <end position="141"/>
    </location>
</feature>
<dbReference type="PANTHER" id="PTHR43317:SF1">
    <property type="entry name" value="THERMOSPERMINE SYNTHASE ACAULIS5"/>
    <property type="match status" value="1"/>
</dbReference>
<feature type="transmembrane region" description="Helical" evidence="5">
    <location>
        <begin position="153"/>
        <end position="174"/>
    </location>
</feature>
<dbReference type="AlphaFoldDB" id="A0A562ZFU0"/>
<comment type="caution">
    <text evidence="7">The sequence shown here is derived from an EMBL/GenBank/DDBJ whole genome shotgun (WGS) entry which is preliminary data.</text>
</comment>
<comment type="caution">
    <text evidence="4">Lacks conserved residue(s) required for the propagation of feature annotation.</text>
</comment>
<dbReference type="EMBL" id="VOBQ01000025">
    <property type="protein sequence ID" value="TWO66667.1"/>
    <property type="molecule type" value="Genomic_DNA"/>
</dbReference>
<reference evidence="7 8" key="1">
    <citation type="submission" date="2019-07" db="EMBL/GenBank/DDBJ databases">
        <title>Caenimonas sedimenti sp. nov., isolated from activated sludge.</title>
        <authorList>
            <person name="Xu J."/>
        </authorList>
    </citation>
    <scope>NUCLEOTIDE SEQUENCE [LARGE SCALE GENOMIC DNA]</scope>
    <source>
        <strain evidence="7 8">HX-9-20</strain>
    </source>
</reference>
<keyword evidence="7" id="KW-0489">Methyltransferase</keyword>
<gene>
    <name evidence="7" type="ORF">FN976_26515</name>
</gene>
<dbReference type="PANTHER" id="PTHR43317">
    <property type="entry name" value="THERMOSPERMINE SYNTHASE ACAULIS5"/>
    <property type="match status" value="1"/>
</dbReference>
<proteinExistence type="inferred from homology"/>
<feature type="domain" description="PABS" evidence="6">
    <location>
        <begin position="298"/>
        <end position="475"/>
    </location>
</feature>
<dbReference type="InterPro" id="IPR036259">
    <property type="entry name" value="MFS_trans_sf"/>
</dbReference>
<dbReference type="Gene3D" id="3.40.50.150">
    <property type="entry name" value="Vaccinia Virus protein VP39"/>
    <property type="match status" value="1"/>
</dbReference>
<comment type="similarity">
    <text evidence="1">Belongs to the spermidine/spermine synthase family.</text>
</comment>
<dbReference type="Proteomes" id="UP000318199">
    <property type="component" value="Unassembled WGS sequence"/>
</dbReference>
<feature type="transmembrane region" description="Helical" evidence="5">
    <location>
        <begin position="50"/>
        <end position="71"/>
    </location>
</feature>
<feature type="transmembrane region" description="Helical" evidence="5">
    <location>
        <begin position="180"/>
        <end position="201"/>
    </location>
</feature>
<keyword evidence="5" id="KW-0472">Membrane</keyword>
<evidence type="ECO:0000313" key="8">
    <source>
        <dbReference type="Proteomes" id="UP000318199"/>
    </source>
</evidence>
<evidence type="ECO:0000256" key="1">
    <source>
        <dbReference type="ARBA" id="ARBA00007867"/>
    </source>
</evidence>
<dbReference type="PROSITE" id="PS51257">
    <property type="entry name" value="PROKAR_LIPOPROTEIN"/>
    <property type="match status" value="1"/>
</dbReference>
<protein>
    <submittedName>
        <fullName evidence="7">Methyltransferase domain-containing protein</fullName>
    </submittedName>
</protein>
<dbReference type="GO" id="GO:0008168">
    <property type="term" value="F:methyltransferase activity"/>
    <property type="evidence" value="ECO:0007669"/>
    <property type="project" value="UniProtKB-KW"/>
</dbReference>
<dbReference type="SUPFAM" id="SSF53335">
    <property type="entry name" value="S-adenosyl-L-methionine-dependent methyltransferases"/>
    <property type="match status" value="1"/>
</dbReference>
<dbReference type="SUPFAM" id="SSF103473">
    <property type="entry name" value="MFS general substrate transporter"/>
    <property type="match status" value="1"/>
</dbReference>
<evidence type="ECO:0000256" key="5">
    <source>
        <dbReference type="SAM" id="Phobius"/>
    </source>
</evidence>
<dbReference type="InterPro" id="IPR029063">
    <property type="entry name" value="SAM-dependent_MTases_sf"/>
</dbReference>
<dbReference type="GO" id="GO:0032259">
    <property type="term" value="P:methylation"/>
    <property type="evidence" value="ECO:0007669"/>
    <property type="project" value="UniProtKB-KW"/>
</dbReference>
<keyword evidence="5" id="KW-1133">Transmembrane helix</keyword>
<keyword evidence="2 4" id="KW-0808">Transferase</keyword>
<feature type="transmembrane region" description="Helical" evidence="5">
    <location>
        <begin position="83"/>
        <end position="108"/>
    </location>
</feature>
<name>A0A562ZFU0_9BURK</name>
<dbReference type="Pfam" id="PF01564">
    <property type="entry name" value="Spermine_synth"/>
    <property type="match status" value="1"/>
</dbReference>
<evidence type="ECO:0000259" key="6">
    <source>
        <dbReference type="PROSITE" id="PS51006"/>
    </source>
</evidence>
<evidence type="ECO:0000313" key="7">
    <source>
        <dbReference type="EMBL" id="TWO66667.1"/>
    </source>
</evidence>
<accession>A0A562ZFU0</accession>
<keyword evidence="8" id="KW-1185">Reference proteome</keyword>
<dbReference type="OrthoDB" id="9793120at2"/>
<dbReference type="GO" id="GO:0006596">
    <property type="term" value="P:polyamine biosynthetic process"/>
    <property type="evidence" value="ECO:0007669"/>
    <property type="project" value="UniProtKB-UniRule"/>
</dbReference>
<dbReference type="InterPro" id="IPR030374">
    <property type="entry name" value="PABS"/>
</dbReference>
<dbReference type="CDD" id="cd02440">
    <property type="entry name" value="AdoMet_MTases"/>
    <property type="match status" value="1"/>
</dbReference>
<dbReference type="PROSITE" id="PS51006">
    <property type="entry name" value="PABS_2"/>
    <property type="match status" value="1"/>
</dbReference>
<keyword evidence="5" id="KW-0812">Transmembrane</keyword>
<organism evidence="7 8">
    <name type="scientific">Caenimonas sedimenti</name>
    <dbReference type="NCBI Taxonomy" id="2596921"/>
    <lineage>
        <taxon>Bacteria</taxon>
        <taxon>Pseudomonadati</taxon>
        <taxon>Pseudomonadota</taxon>
        <taxon>Betaproteobacteria</taxon>
        <taxon>Burkholderiales</taxon>
        <taxon>Comamonadaceae</taxon>
        <taxon>Caenimonas</taxon>
    </lineage>
</organism>
<evidence type="ECO:0000256" key="2">
    <source>
        <dbReference type="ARBA" id="ARBA00022679"/>
    </source>
</evidence>
<feature type="transmembrane region" description="Helical" evidence="5">
    <location>
        <begin position="208"/>
        <end position="228"/>
    </location>
</feature>
<dbReference type="Gene3D" id="1.20.1250.20">
    <property type="entry name" value="MFS general substrate transporter like domains"/>
    <property type="match status" value="1"/>
</dbReference>